<dbReference type="SUPFAM" id="SSF47413">
    <property type="entry name" value="lambda repressor-like DNA-binding domains"/>
    <property type="match status" value="1"/>
</dbReference>
<dbReference type="CDD" id="cd00093">
    <property type="entry name" value="HTH_XRE"/>
    <property type="match status" value="1"/>
</dbReference>
<evidence type="ECO:0000313" key="3">
    <source>
        <dbReference type="Proteomes" id="UP000324738"/>
    </source>
</evidence>
<proteinExistence type="predicted"/>
<dbReference type="EMBL" id="VTWH01000001">
    <property type="protein sequence ID" value="KAA0971745.1"/>
    <property type="molecule type" value="Genomic_DNA"/>
</dbReference>
<dbReference type="RefSeq" id="WP_149296744.1">
    <property type="nucleotide sequence ID" value="NZ_VTWH01000001.1"/>
</dbReference>
<dbReference type="Proteomes" id="UP000324738">
    <property type="component" value="Unassembled WGS sequence"/>
</dbReference>
<accession>A0A5B0E0U6</accession>
<dbReference type="OrthoDB" id="7365323at2"/>
<keyword evidence="3" id="KW-1185">Reference proteome</keyword>
<dbReference type="GO" id="GO:0003677">
    <property type="term" value="F:DNA binding"/>
    <property type="evidence" value="ECO:0007669"/>
    <property type="project" value="InterPro"/>
</dbReference>
<evidence type="ECO:0000259" key="1">
    <source>
        <dbReference type="PROSITE" id="PS50943"/>
    </source>
</evidence>
<gene>
    <name evidence="2" type="ORF">FPY71_01015</name>
</gene>
<dbReference type="InterPro" id="IPR010982">
    <property type="entry name" value="Lambda_DNA-bd_dom_sf"/>
</dbReference>
<reference evidence="2 3" key="1">
    <citation type="submission" date="2019-08" db="EMBL/GenBank/DDBJ databases">
        <title>Aureimonas fodiniaquatilis sp. nov., isolated from a coal mine wastewater.</title>
        <authorList>
            <person name="Kim W."/>
        </authorList>
    </citation>
    <scope>NUCLEOTIDE SEQUENCE [LARGE SCALE GENOMIC DNA]</scope>
    <source>
        <strain evidence="2 3">CAU 1482</strain>
    </source>
</reference>
<protein>
    <submittedName>
        <fullName evidence="2">Helix-turn-helix transcriptional regulator</fullName>
    </submittedName>
</protein>
<dbReference type="AlphaFoldDB" id="A0A5B0E0U6"/>
<dbReference type="SMART" id="SM00530">
    <property type="entry name" value="HTH_XRE"/>
    <property type="match status" value="1"/>
</dbReference>
<dbReference type="Pfam" id="PF01381">
    <property type="entry name" value="HTH_3"/>
    <property type="match status" value="1"/>
</dbReference>
<dbReference type="InterPro" id="IPR001387">
    <property type="entry name" value="Cro/C1-type_HTH"/>
</dbReference>
<evidence type="ECO:0000313" key="2">
    <source>
        <dbReference type="EMBL" id="KAA0971745.1"/>
    </source>
</evidence>
<name>A0A5B0E0U6_9HYPH</name>
<organism evidence="2 3">
    <name type="scientific">Aureimonas fodinaquatilis</name>
    <dbReference type="NCBI Taxonomy" id="2565783"/>
    <lineage>
        <taxon>Bacteria</taxon>
        <taxon>Pseudomonadati</taxon>
        <taxon>Pseudomonadota</taxon>
        <taxon>Alphaproteobacteria</taxon>
        <taxon>Hyphomicrobiales</taxon>
        <taxon>Aurantimonadaceae</taxon>
        <taxon>Aureimonas</taxon>
    </lineage>
</organism>
<feature type="domain" description="HTH cro/C1-type" evidence="1">
    <location>
        <begin position="36"/>
        <end position="90"/>
    </location>
</feature>
<sequence length="149" mass="16246">MGKDINGLGGDDFKAADKAEDLLGRQRAKRIFSERLKELMREKNWSQSELARRSNLSRDRISVYLRAAALPSASALKMLASALDVTVEALMSTATSAHGIDNELKGQTPFQLKVIPGSGHLALIKVYQTVSLKTALKIAELLANDEPNP</sequence>
<dbReference type="PROSITE" id="PS50943">
    <property type="entry name" value="HTH_CROC1"/>
    <property type="match status" value="1"/>
</dbReference>
<comment type="caution">
    <text evidence="2">The sequence shown here is derived from an EMBL/GenBank/DDBJ whole genome shotgun (WGS) entry which is preliminary data.</text>
</comment>
<dbReference type="Gene3D" id="1.10.260.40">
    <property type="entry name" value="lambda repressor-like DNA-binding domains"/>
    <property type="match status" value="1"/>
</dbReference>